<accession>A0AAJ7WYP6</accession>
<feature type="compositionally biased region" description="Basic and acidic residues" evidence="1">
    <location>
        <begin position="461"/>
        <end position="479"/>
    </location>
</feature>
<feature type="compositionally biased region" description="Basic and acidic residues" evidence="1">
    <location>
        <begin position="1252"/>
        <end position="1264"/>
    </location>
</feature>
<keyword evidence="3" id="KW-1185">Reference proteome</keyword>
<dbReference type="Proteomes" id="UP001318040">
    <property type="component" value="Chromosome 22"/>
</dbReference>
<feature type="compositionally biased region" description="Acidic residues" evidence="1">
    <location>
        <begin position="1019"/>
        <end position="1034"/>
    </location>
</feature>
<feature type="compositionally biased region" description="Polar residues" evidence="1">
    <location>
        <begin position="603"/>
        <end position="621"/>
    </location>
</feature>
<feature type="compositionally biased region" description="Acidic residues" evidence="1">
    <location>
        <begin position="722"/>
        <end position="733"/>
    </location>
</feature>
<dbReference type="KEGG" id="pmrn:116945077"/>
<evidence type="ECO:0000313" key="3">
    <source>
        <dbReference type="Proteomes" id="UP001318040"/>
    </source>
</evidence>
<dbReference type="Pfam" id="PF15257">
    <property type="entry name" value="DUF4590"/>
    <property type="match status" value="1"/>
</dbReference>
<feature type="region of interest" description="Disordered" evidence="1">
    <location>
        <begin position="134"/>
        <end position="204"/>
    </location>
</feature>
<feature type="compositionally biased region" description="Acidic residues" evidence="1">
    <location>
        <begin position="1116"/>
        <end position="1132"/>
    </location>
</feature>
<dbReference type="InterPro" id="IPR048257">
    <property type="entry name" value="DUF4590"/>
</dbReference>
<feature type="region of interest" description="Disordered" evidence="1">
    <location>
        <begin position="765"/>
        <end position="1332"/>
    </location>
</feature>
<feature type="compositionally biased region" description="Acidic residues" evidence="1">
    <location>
        <begin position="583"/>
        <end position="595"/>
    </location>
</feature>
<feature type="compositionally biased region" description="Acidic residues" evidence="1">
    <location>
        <begin position="1140"/>
        <end position="1155"/>
    </location>
</feature>
<feature type="compositionally biased region" description="Acidic residues" evidence="1">
    <location>
        <begin position="527"/>
        <end position="543"/>
    </location>
</feature>
<feature type="domain" description="DUF4590" evidence="2">
    <location>
        <begin position="353"/>
        <end position="458"/>
    </location>
</feature>
<feature type="compositionally biased region" description="Basic and acidic residues" evidence="1">
    <location>
        <begin position="1175"/>
        <end position="1188"/>
    </location>
</feature>
<protein>
    <submittedName>
        <fullName evidence="4">Glutamate-rich protein 3-like</fullName>
    </submittedName>
</protein>
<feature type="compositionally biased region" description="Basic and acidic residues" evidence="1">
    <location>
        <begin position="1292"/>
        <end position="1311"/>
    </location>
</feature>
<feature type="compositionally biased region" description="Acidic residues" evidence="1">
    <location>
        <begin position="666"/>
        <end position="676"/>
    </location>
</feature>
<feature type="compositionally biased region" description="Acidic residues" evidence="1">
    <location>
        <begin position="840"/>
        <end position="849"/>
    </location>
</feature>
<feature type="compositionally biased region" description="Basic and acidic residues" evidence="1">
    <location>
        <begin position="1484"/>
        <end position="1530"/>
    </location>
</feature>
<feature type="compositionally biased region" description="Polar residues" evidence="1">
    <location>
        <begin position="875"/>
        <end position="886"/>
    </location>
</feature>
<feature type="compositionally biased region" description="Basic and acidic residues" evidence="1">
    <location>
        <begin position="1400"/>
        <end position="1445"/>
    </location>
</feature>
<feature type="compositionally biased region" description="Acidic residues" evidence="1">
    <location>
        <begin position="952"/>
        <end position="980"/>
    </location>
</feature>
<feature type="compositionally biased region" description="Basic and acidic residues" evidence="1">
    <location>
        <begin position="687"/>
        <end position="698"/>
    </location>
</feature>
<dbReference type="PANTHER" id="PTHR23034">
    <property type="entry name" value="GLUTAMATE-RICH PROTEIN 3"/>
    <property type="match status" value="1"/>
</dbReference>
<feature type="compositionally biased region" description="Basic and acidic residues" evidence="1">
    <location>
        <begin position="632"/>
        <end position="648"/>
    </location>
</feature>
<feature type="region of interest" description="Disordered" evidence="1">
    <location>
        <begin position="1400"/>
        <end position="1811"/>
    </location>
</feature>
<proteinExistence type="predicted"/>
<gene>
    <name evidence="4" type="primary">LOC116945077</name>
</gene>
<feature type="compositionally biased region" description="Basic and acidic residues" evidence="1">
    <location>
        <begin position="1219"/>
        <end position="1238"/>
    </location>
</feature>
<feature type="compositionally biased region" description="Basic and acidic residues" evidence="1">
    <location>
        <begin position="985"/>
        <end position="997"/>
    </location>
</feature>
<name>A0AAJ7WYP6_PETMA</name>
<feature type="compositionally biased region" description="Polar residues" evidence="1">
    <location>
        <begin position="255"/>
        <end position="271"/>
    </location>
</feature>
<evidence type="ECO:0000313" key="4">
    <source>
        <dbReference type="RefSeq" id="XP_032815074.1"/>
    </source>
</evidence>
<feature type="compositionally biased region" description="Acidic residues" evidence="1">
    <location>
        <begin position="490"/>
        <end position="512"/>
    </location>
</feature>
<evidence type="ECO:0000256" key="1">
    <source>
        <dbReference type="SAM" id="MobiDB-lite"/>
    </source>
</evidence>
<feature type="region of interest" description="Disordered" evidence="1">
    <location>
        <begin position="245"/>
        <end position="277"/>
    </location>
</feature>
<dbReference type="InterPro" id="IPR027962">
    <property type="entry name" value="ERICH3"/>
</dbReference>
<feature type="compositionally biased region" description="Acidic residues" evidence="1">
    <location>
        <begin position="1239"/>
        <end position="1251"/>
    </location>
</feature>
<organism evidence="3 4">
    <name type="scientific">Petromyzon marinus</name>
    <name type="common">Sea lamprey</name>
    <dbReference type="NCBI Taxonomy" id="7757"/>
    <lineage>
        <taxon>Eukaryota</taxon>
        <taxon>Metazoa</taxon>
        <taxon>Chordata</taxon>
        <taxon>Craniata</taxon>
        <taxon>Vertebrata</taxon>
        <taxon>Cyclostomata</taxon>
        <taxon>Hyperoartia</taxon>
        <taxon>Petromyzontiformes</taxon>
        <taxon>Petromyzontidae</taxon>
        <taxon>Petromyzon</taxon>
    </lineage>
</organism>
<feature type="compositionally biased region" description="Basic and acidic residues" evidence="1">
    <location>
        <begin position="1744"/>
        <end position="1761"/>
    </location>
</feature>
<feature type="region of interest" description="Disordered" evidence="1">
    <location>
        <begin position="455"/>
        <end position="738"/>
    </location>
</feature>
<feature type="compositionally biased region" description="Low complexity" evidence="1">
    <location>
        <begin position="157"/>
        <end position="168"/>
    </location>
</feature>
<sequence length="1831" mass="194990">MSKEVQPPGPLAAYNSLEDKHLAAYFSSSRMRRHLRMVGLIKRSGELVSERAYKLQVARKEHQERVREVLAQAILDKALHMEHYRQAAIRRKLEEISKLKRIRRIQVGCVEYSRGAVPPSWTARGQQAERDALQILQPHPPPERRTGPRSGGTSNGASPDSPAATSSAEAEESSRPLTAPERSSRPQRQQPLRTAVSLPCPTRLNQLEREMLQKLTGRTTFLVEPHPPPSPYVLPLIYNRVAATGSNHHHHQQQLNSRSNEALRSRTSAQPLGTRRGRVLRISASQGHASPPAVGDGKVAADGSLLVGSGSQPRLRTLVPRPPQPRGGAATAAAAEVSMLYLGKRGRPSRDQVLGDEVRVMQQHCGGESLCVFHGRLRRGEAFRFRSRRLGGFPFSLSLYVDSLLVGRLSWCCEFRHWQGGRLSGRLSHFSLTGVQGAAPCYRCIIAQGLDIQPFPPAKRKGGDREQAARTEPPRRESVEQPQQQHSSTEESDEEEEDEDVDVDDDDGDGDRDEATASSGKTAPNEYMEDFEEEEEELEEEMEERQQKVKEEDTGEVVEKCPGSGGEGGVVETDDEPRGFDDGAGEVTEESDCGSDVEGGSATVGSANRETNVRSSPAHSSENVGEDEEEADEKRNNEEESDEEKQGEIPDDDWDRETPSPLCSYMEEEERDDEGDVTTRGGSSHSARSEENVGREGRGTVASDEESGHGSDATEVDAAAGQDEEEEWDEAIGDGDGSIPAAAAVVVGDDASSGALTSVARRISAALSHTERRAASEPELSSDSSNSEDEDSAVTPVAAILDSGGSHNDAIGPDGKTDAEADDNVEESGDHEAAVKNSDAEDIASEWEAETSTRGREVATVATEDDSPATKGMNDVTNEGEVSQRTPGDEREAPAETSDVMDVGGLGVTDADLKDTKAQDGAPAEAEDRAPSQEAQVQDGGPEGKAEVENNLLEEAEAQDGAVVEEAEAQDGAVAEEAEAQDGAAVEKAEAQDRAAEEAEAQDGAPVEEAEAQDRAAEEEAEVQDGAAVEEAEAQDGAAVEEAKTQDGAPVEEAEAQDGAAVEQAVAQDGAAVEEAEVQDGAVVEEAERQDGAPVEEAEAQDGAAVEEAEAHDGAAVEEAEAQDGDAVEEADAQGGAPIEEAEAQDGALGEEADTQDGAPTEASEAQSGPPTEETETHDKARVEEAKAKHGVPTDTFEVQDGAPTEEAEAQSGAPSAEAEDKDRASSKKAEAQDRASSEEAEAQDGAPVEEAEVRDGAPSDEIKSQSGVETEETEVQCEAPSAEVEAQDETSAEKHENTISDKAMDGDIKHQAHGVQWPGEEAPQADNGFQDKDPIEAVANIENGVTSKAHAEDLVAAQEDENKVEGEAAGCATDTLFQQQQEGLNSVQDSVDEHVEALELADEINKDESPAEVGLDTHDESPCNGPGDHEGTAEQEQREDRNPETEPNSEELERDEKKPPKLWKKLSQRVLSFNEHQNGEAAMDERGDQKPDPDKQAKVQGDVDTKEIEAAAEKVESAQDKTPADKSGDVLRGIVRNEAAEENTEPGDAHPDDGDHARADEESDGCVVKSEVSQQAAEAQQNDLGDAVEPGDTLQADENTDVRGASRTGPSDNDVGDAGPEDGTKRSSGSTAEDLDGQGRPRNEVGDGREGGTEKSNAASGNGQGDGEADGNKKPRLWKQLSKRVLSWSEQQNESSPTEEAEMGGKREEGPHGGAETHGGVDNRGGELQCGVSTEEAVVHQGSCREREQRSREEAGRGGDVKAPTGDTETGEDETLSGDSNGGNLDLVASDDKPAESEDNPATEQKLRGGLTRCTSGCEIICSCRTGKDE</sequence>
<feature type="compositionally biased region" description="Basic and acidic residues" evidence="1">
    <location>
        <begin position="1548"/>
        <end position="1561"/>
    </location>
</feature>
<evidence type="ECO:0000259" key="2">
    <source>
        <dbReference type="Pfam" id="PF15257"/>
    </source>
</evidence>
<feature type="compositionally biased region" description="Basic and acidic residues" evidence="1">
    <location>
        <begin position="1638"/>
        <end position="1654"/>
    </location>
</feature>
<feature type="compositionally biased region" description="Acidic residues" evidence="1">
    <location>
        <begin position="1094"/>
        <end position="1108"/>
    </location>
</feature>
<reference evidence="4" key="1">
    <citation type="submission" date="2025-08" db="UniProtKB">
        <authorList>
            <consortium name="RefSeq"/>
        </authorList>
    </citation>
    <scope>IDENTIFICATION</scope>
    <source>
        <tissue evidence="4">Sperm</tissue>
    </source>
</reference>
<dbReference type="PANTHER" id="PTHR23034:SF2">
    <property type="entry name" value="GLUTAMATE-RICH PROTEIN 3"/>
    <property type="match status" value="1"/>
</dbReference>
<feature type="compositionally biased region" description="Acidic residues" evidence="1">
    <location>
        <begin position="998"/>
        <end position="1011"/>
    </location>
</feature>
<dbReference type="RefSeq" id="XP_032815074.1">
    <property type="nucleotide sequence ID" value="XM_032959183.1"/>
</dbReference>